<dbReference type="GO" id="GO:0009103">
    <property type="term" value="P:lipopolysaccharide biosynthetic process"/>
    <property type="evidence" value="ECO:0007669"/>
    <property type="project" value="UniProtKB-UniRule"/>
</dbReference>
<keyword evidence="2 9" id="KW-0997">Cell inner membrane</keyword>
<evidence type="ECO:0000313" key="11">
    <source>
        <dbReference type="Proteomes" id="UP000052124"/>
    </source>
</evidence>
<evidence type="ECO:0000256" key="1">
    <source>
        <dbReference type="ARBA" id="ARBA00022475"/>
    </source>
</evidence>
<accession>A0A0R2XHV5</accession>
<dbReference type="CDD" id="cd07984">
    <property type="entry name" value="LPLAT_LABLAT-like"/>
    <property type="match status" value="1"/>
</dbReference>
<dbReference type="PIRSF" id="PIRSF026649">
    <property type="entry name" value="MsbB"/>
    <property type="match status" value="1"/>
</dbReference>
<evidence type="ECO:0000256" key="9">
    <source>
        <dbReference type="HAMAP-Rule" id="MF_01942"/>
    </source>
</evidence>
<dbReference type="Pfam" id="PF03279">
    <property type="entry name" value="Lip_A_acyltrans"/>
    <property type="match status" value="1"/>
</dbReference>
<evidence type="ECO:0000256" key="4">
    <source>
        <dbReference type="ARBA" id="ARBA00022692"/>
    </source>
</evidence>
<dbReference type="GO" id="GO:0009245">
    <property type="term" value="P:lipid A biosynthetic process"/>
    <property type="evidence" value="ECO:0007669"/>
    <property type="project" value="InterPro"/>
</dbReference>
<dbReference type="NCBIfam" id="TIGR02207">
    <property type="entry name" value="lipid_A_htrB"/>
    <property type="match status" value="1"/>
</dbReference>
<dbReference type="UniPathway" id="UPA00030"/>
<evidence type="ECO:0000313" key="10">
    <source>
        <dbReference type="EMBL" id="KRP35944.1"/>
    </source>
</evidence>
<comment type="subcellular location">
    <subcellularLocation>
        <location evidence="9">Cell inner membrane</location>
        <topology evidence="9">Single-pass membrane protein</topology>
    </subcellularLocation>
</comment>
<comment type="pathway">
    <text evidence="9">Glycolipid biosynthesis; KDO(2)-lipid A biosynthesis; KDO(2)-lipid A from CMP-3-deoxy-D-manno-octulosonate and lipid IV(A): step 3/4.</text>
</comment>
<evidence type="ECO:0000256" key="8">
    <source>
        <dbReference type="ARBA" id="ARBA00023315"/>
    </source>
</evidence>
<dbReference type="InterPro" id="IPR011920">
    <property type="entry name" value="Lipid_A_LpxL_LpxP"/>
</dbReference>
<dbReference type="GO" id="GO:0008913">
    <property type="term" value="F:Kdo2-lipid IVA acyltransferase activity"/>
    <property type="evidence" value="ECO:0007669"/>
    <property type="project" value="UniProtKB-EC"/>
</dbReference>
<reference evidence="10 11" key="1">
    <citation type="submission" date="2015-10" db="EMBL/GenBank/DDBJ databases">
        <title>Metagenome-Assembled Genomes uncover a global brackish microbiome.</title>
        <authorList>
            <person name="Hugerth L.W."/>
            <person name="Larsson J."/>
            <person name="Alneberg J."/>
            <person name="Lindh M.V."/>
            <person name="Legrand C."/>
            <person name="Pinhassi J."/>
            <person name="Andersson A.F."/>
        </authorList>
    </citation>
    <scope>NUCLEOTIDE SEQUENCE [LARGE SCALE GENOMIC DNA]</scope>
    <source>
        <strain evidence="10">BACL3 MAG-120531-bin86</strain>
    </source>
</reference>
<comment type="catalytic activity">
    <reaction evidence="9">
        <text>an alpha-Kdo-(2-&gt;4)-alpha-Kdo-(2-&gt;6)-lipid IVA + a fatty acyl-[ACP] = an alpha-Kdo-(2-&gt;4)-alpha-Kdo-(2-&gt;6)-(acyl)-lipid IVA + holo-[ACP]</text>
        <dbReference type="Rhea" id="RHEA:69396"/>
        <dbReference type="Rhea" id="RHEA-COMP:9685"/>
        <dbReference type="Rhea" id="RHEA-COMP:14125"/>
        <dbReference type="ChEBI" id="CHEBI:64479"/>
        <dbReference type="ChEBI" id="CHEBI:138651"/>
        <dbReference type="ChEBI" id="CHEBI:176429"/>
        <dbReference type="ChEBI" id="CHEBI:176430"/>
        <dbReference type="EC" id="2.3.1.241"/>
    </reaction>
</comment>
<comment type="pathway">
    <text evidence="9">Bacterial outer membrane biogenesis; lipopolysaccharide biosynthesis.</text>
</comment>
<dbReference type="GO" id="GO:0036104">
    <property type="term" value="P:Kdo2-lipid A biosynthetic process"/>
    <property type="evidence" value="ECO:0007669"/>
    <property type="project" value="UniProtKB-UniRule"/>
</dbReference>
<evidence type="ECO:0000256" key="3">
    <source>
        <dbReference type="ARBA" id="ARBA00022679"/>
    </source>
</evidence>
<organism evidence="10 11">
    <name type="scientific">OM182 bacterium BACL3 MAG-120531-bin86</name>
    <dbReference type="NCBI Taxonomy" id="1655628"/>
    <lineage>
        <taxon>Bacteria</taxon>
        <taxon>Pseudomonadati</taxon>
        <taxon>Pseudomonadota</taxon>
        <taxon>Gammaproteobacteria</taxon>
        <taxon>OMG group</taxon>
        <taxon>OM182 clade</taxon>
    </lineage>
</organism>
<dbReference type="PANTHER" id="PTHR30606:SF9">
    <property type="entry name" value="LIPID A BIOSYNTHESIS LAUROYLTRANSFERASE"/>
    <property type="match status" value="1"/>
</dbReference>
<dbReference type="AlphaFoldDB" id="A0A0R2XHV5"/>
<keyword evidence="1 9" id="KW-1003">Cell membrane</keyword>
<keyword evidence="6 9" id="KW-1133">Transmembrane helix</keyword>
<keyword evidence="7 9" id="KW-0472">Membrane</keyword>
<dbReference type="InterPro" id="IPR004960">
    <property type="entry name" value="LipA_acyltrans"/>
</dbReference>
<comment type="caution">
    <text evidence="10">The sequence shown here is derived from an EMBL/GenBank/DDBJ whole genome shotgun (WGS) entry which is preliminary data.</text>
</comment>
<keyword evidence="5 9" id="KW-0448">Lipopolysaccharide biosynthesis</keyword>
<sequence>MLNAQQQKTPRTPLRQFAGPRYWPAWLGLGILWLIAHLPYALQLRLGAGIGALAYRFGKRRRAICEENISLCFPDLSIEEQEQLIRETFRANGIGVIEAAIAWSCNPESLRSRVSIEGSEHLEAAMKLGRGVLLIGGHYSTLELGGTLLSLFHPMNVTYRAHKNPLIEAVMTNSRAKHFARVIEREDVRQAMRSLKDGDTLWFAPDQDYGARHSVFVPFFGVEAATITATSRFARMNDSPALMFSHTRNPAGSGYTLSIGPVLEGFPSGDDEVDARRINAELESRIRQYPEQYLWLHRRFKTQRDKPSAHLYGEN</sequence>
<name>A0A0R2XHV5_9GAMM</name>
<keyword evidence="3 9" id="KW-0808">Transferase</keyword>
<proteinExistence type="inferred from homology"/>
<dbReference type="UniPathway" id="UPA00360">
    <property type="reaction ID" value="UER00485"/>
</dbReference>
<protein>
    <recommendedName>
        <fullName evidence="9">Lipid A biosynthesis acyltransferase</fullName>
        <ecNumber evidence="9">2.3.1.241</ecNumber>
    </recommendedName>
    <alternativeName>
        <fullName evidence="9">Kdo(2)-lipid IV(A) acyltransferase</fullName>
    </alternativeName>
</protein>
<comment type="similarity">
    <text evidence="9">Belongs to the LpxL/LpxM/LpxP family.</text>
</comment>
<dbReference type="GO" id="GO:0005886">
    <property type="term" value="C:plasma membrane"/>
    <property type="evidence" value="ECO:0007669"/>
    <property type="project" value="UniProtKB-SubCell"/>
</dbReference>
<gene>
    <name evidence="9" type="primary">lpxL</name>
    <name evidence="10" type="ORF">ABS26_08935</name>
</gene>
<keyword evidence="4 9" id="KW-0812">Transmembrane</keyword>
<dbReference type="EMBL" id="LIDH01000488">
    <property type="protein sequence ID" value="KRP35944.1"/>
    <property type="molecule type" value="Genomic_DNA"/>
</dbReference>
<dbReference type="PANTHER" id="PTHR30606">
    <property type="entry name" value="LIPID A BIOSYNTHESIS LAUROYL ACYLTRANSFERASE"/>
    <property type="match status" value="1"/>
</dbReference>
<feature type="transmembrane region" description="Helical" evidence="9">
    <location>
        <begin position="23"/>
        <end position="42"/>
    </location>
</feature>
<comment type="function">
    <text evidence="9">Catalyzes the transfer of an acyl chain from an acyl-[acyl-carrier-protein] (ACP) to a Kdo(2)-lipid IV(A) to form a Kdo(2)-(acyl)-lipid IV(A).</text>
</comment>
<keyword evidence="8 9" id="KW-0012">Acyltransferase</keyword>
<evidence type="ECO:0000256" key="2">
    <source>
        <dbReference type="ARBA" id="ARBA00022519"/>
    </source>
</evidence>
<dbReference type="EC" id="2.3.1.241" evidence="9"/>
<feature type="short sequence motif" description="HXXXXD motif" evidence="9">
    <location>
        <begin position="138"/>
        <end position="143"/>
    </location>
</feature>
<dbReference type="HAMAP" id="MF_01942">
    <property type="entry name" value="Lipid_A_LpxL_LpxP"/>
    <property type="match status" value="1"/>
</dbReference>
<evidence type="ECO:0000256" key="6">
    <source>
        <dbReference type="ARBA" id="ARBA00022989"/>
    </source>
</evidence>
<evidence type="ECO:0000256" key="5">
    <source>
        <dbReference type="ARBA" id="ARBA00022985"/>
    </source>
</evidence>
<evidence type="ECO:0000256" key="7">
    <source>
        <dbReference type="ARBA" id="ARBA00023136"/>
    </source>
</evidence>
<dbReference type="Proteomes" id="UP000052124">
    <property type="component" value="Unassembled WGS sequence"/>
</dbReference>